<accession>A0A1S2CPY2</accession>
<reference evidence="6 7" key="1">
    <citation type="submission" date="2016-09" db="EMBL/GenBank/DDBJ databases">
        <title>Draft Genome Sequence of Aeromonas sobria Strain 08005, Isolated from Sick Rana catesbeiana.</title>
        <authorList>
            <person name="Yang Q."/>
        </authorList>
    </citation>
    <scope>NUCLEOTIDE SEQUENCE [LARGE SCALE GENOMIC DNA]</scope>
    <source>
        <strain evidence="6 7">08005</strain>
    </source>
</reference>
<feature type="domain" description="HTH lysR-type" evidence="5">
    <location>
        <begin position="6"/>
        <end position="63"/>
    </location>
</feature>
<keyword evidence="2" id="KW-0805">Transcription regulation</keyword>
<dbReference type="PROSITE" id="PS50931">
    <property type="entry name" value="HTH_LYSR"/>
    <property type="match status" value="1"/>
</dbReference>
<dbReference type="Proteomes" id="UP000179934">
    <property type="component" value="Unassembled WGS sequence"/>
</dbReference>
<dbReference type="InterPro" id="IPR000847">
    <property type="entry name" value="LysR_HTH_N"/>
</dbReference>
<evidence type="ECO:0000313" key="7">
    <source>
        <dbReference type="Proteomes" id="UP000179934"/>
    </source>
</evidence>
<dbReference type="InterPro" id="IPR036390">
    <property type="entry name" value="WH_DNA-bd_sf"/>
</dbReference>
<dbReference type="GeneID" id="58922185"/>
<gene>
    <name evidence="6" type="ORF">BJD16_05350</name>
</gene>
<evidence type="ECO:0000256" key="4">
    <source>
        <dbReference type="ARBA" id="ARBA00023163"/>
    </source>
</evidence>
<dbReference type="InterPro" id="IPR005119">
    <property type="entry name" value="LysR_subst-bd"/>
</dbReference>
<dbReference type="SUPFAM" id="SSF46785">
    <property type="entry name" value="Winged helix' DNA-binding domain"/>
    <property type="match status" value="1"/>
</dbReference>
<dbReference type="InterPro" id="IPR036388">
    <property type="entry name" value="WH-like_DNA-bd_sf"/>
</dbReference>
<dbReference type="EMBL" id="MKFU01000034">
    <property type="protein sequence ID" value="OHY89763.1"/>
    <property type="molecule type" value="Genomic_DNA"/>
</dbReference>
<dbReference type="RefSeq" id="WP_042020465.1">
    <property type="nucleotide sequence ID" value="NZ_CAWOPE010000192.1"/>
</dbReference>
<dbReference type="AlphaFoldDB" id="A0A1S2CPY2"/>
<evidence type="ECO:0000256" key="3">
    <source>
        <dbReference type="ARBA" id="ARBA00023125"/>
    </source>
</evidence>
<dbReference type="GO" id="GO:0003700">
    <property type="term" value="F:DNA-binding transcription factor activity"/>
    <property type="evidence" value="ECO:0007669"/>
    <property type="project" value="InterPro"/>
</dbReference>
<proteinExistence type="inferred from homology"/>
<comment type="similarity">
    <text evidence="1">Belongs to the LysR transcriptional regulatory family.</text>
</comment>
<evidence type="ECO:0000256" key="1">
    <source>
        <dbReference type="ARBA" id="ARBA00009437"/>
    </source>
</evidence>
<comment type="caution">
    <text evidence="6">The sequence shown here is derived from an EMBL/GenBank/DDBJ whole genome shotgun (WGS) entry which is preliminary data.</text>
</comment>
<dbReference type="Pfam" id="PF03466">
    <property type="entry name" value="LysR_substrate"/>
    <property type="match status" value="1"/>
</dbReference>
<dbReference type="GO" id="GO:0006351">
    <property type="term" value="P:DNA-templated transcription"/>
    <property type="evidence" value="ECO:0007669"/>
    <property type="project" value="TreeGrafter"/>
</dbReference>
<dbReference type="SUPFAM" id="SSF53850">
    <property type="entry name" value="Periplasmic binding protein-like II"/>
    <property type="match status" value="1"/>
</dbReference>
<evidence type="ECO:0000313" key="6">
    <source>
        <dbReference type="EMBL" id="OHY89763.1"/>
    </source>
</evidence>
<evidence type="ECO:0000259" key="5">
    <source>
        <dbReference type="PROSITE" id="PS50931"/>
    </source>
</evidence>
<dbReference type="GO" id="GO:0043565">
    <property type="term" value="F:sequence-specific DNA binding"/>
    <property type="evidence" value="ECO:0007669"/>
    <property type="project" value="TreeGrafter"/>
</dbReference>
<dbReference type="STRING" id="646.BJD16_05350"/>
<organism evidence="6 7">
    <name type="scientific">Aeromonas sobria</name>
    <dbReference type="NCBI Taxonomy" id="646"/>
    <lineage>
        <taxon>Bacteria</taxon>
        <taxon>Pseudomonadati</taxon>
        <taxon>Pseudomonadota</taxon>
        <taxon>Gammaproteobacteria</taxon>
        <taxon>Aeromonadales</taxon>
        <taxon>Aeromonadaceae</taxon>
        <taxon>Aeromonas</taxon>
    </lineage>
</organism>
<dbReference type="PANTHER" id="PTHR30537">
    <property type="entry name" value="HTH-TYPE TRANSCRIPTIONAL REGULATOR"/>
    <property type="match status" value="1"/>
</dbReference>
<protein>
    <submittedName>
        <fullName evidence="6">LysR family transcriptional regulator</fullName>
    </submittedName>
</protein>
<dbReference type="InterPro" id="IPR058163">
    <property type="entry name" value="LysR-type_TF_proteobact-type"/>
</dbReference>
<dbReference type="FunFam" id="1.10.10.10:FF:000001">
    <property type="entry name" value="LysR family transcriptional regulator"/>
    <property type="match status" value="1"/>
</dbReference>
<name>A0A1S2CPY2_AERSO</name>
<evidence type="ECO:0000256" key="2">
    <source>
        <dbReference type="ARBA" id="ARBA00023015"/>
    </source>
</evidence>
<keyword evidence="3" id="KW-0238">DNA-binding</keyword>
<dbReference type="PANTHER" id="PTHR30537:SF1">
    <property type="entry name" value="HTH-TYPE TRANSCRIPTIONAL REGULATOR PGRR"/>
    <property type="match status" value="1"/>
</dbReference>
<keyword evidence="4" id="KW-0804">Transcription</keyword>
<dbReference type="Gene3D" id="3.40.190.290">
    <property type="match status" value="1"/>
</dbReference>
<dbReference type="Gene3D" id="1.10.10.10">
    <property type="entry name" value="Winged helix-like DNA-binding domain superfamily/Winged helix DNA-binding domain"/>
    <property type="match status" value="1"/>
</dbReference>
<sequence>MTITRTDLAELAVFAAVARHRSFSKAALELGVSASAISHSLKGLEARLGVRLLNRSTRAVVPTDAGQRLLKQLLPTLNTLEEALSELARNSDEPVGRIKLCAPRGAIDSLLAPVLIDYLRRYPRMQVEVVEQELMPRLIEDGYDAALFYGDLLPKEMIGIPLGSPQRYLVVGSPAYLAEHGAPQHPSELSRHACIGYRLTPHHHYRWAFAADGNMLEIEVTGPLTTSTPALYLGAAEAGLGLAYCLEEEVSQKVAEGKLLTVLEPWCPIFAGFSLFYPSRHQLGSGLRILIDMLKAHYPPRINEKYSAIHQVKP</sequence>
<dbReference type="Pfam" id="PF00126">
    <property type="entry name" value="HTH_1"/>
    <property type="match status" value="1"/>
</dbReference>
<dbReference type="OrthoDB" id="9813056at2"/>